<reference evidence="2 3" key="1">
    <citation type="submission" date="2020-05" db="EMBL/GenBank/DDBJ databases">
        <title>Nakamurella sp. DB0629 isolated from air conditioner.</title>
        <authorList>
            <person name="Kim D.H."/>
            <person name="Kim D.-U."/>
        </authorList>
    </citation>
    <scope>NUCLEOTIDE SEQUENCE [LARGE SCALE GENOMIC DNA]</scope>
    <source>
        <strain evidence="2 3">DB0629</strain>
    </source>
</reference>
<keyword evidence="3" id="KW-1185">Reference proteome</keyword>
<dbReference type="SUPFAM" id="SSF53300">
    <property type="entry name" value="vWA-like"/>
    <property type="match status" value="1"/>
</dbReference>
<feature type="region of interest" description="Disordered" evidence="1">
    <location>
        <begin position="211"/>
        <end position="234"/>
    </location>
</feature>
<dbReference type="InterPro" id="IPR036465">
    <property type="entry name" value="vWFA_dom_sf"/>
</dbReference>
<gene>
    <name evidence="2" type="ORF">HKD39_01195</name>
</gene>
<proteinExistence type="predicted"/>
<feature type="compositionally biased region" description="Low complexity" evidence="1">
    <location>
        <begin position="215"/>
        <end position="227"/>
    </location>
</feature>
<evidence type="ECO:0000313" key="2">
    <source>
        <dbReference type="EMBL" id="NNG34356.1"/>
    </source>
</evidence>
<organism evidence="2 3">
    <name type="scientific">Nakamurella aerolata</name>
    <dbReference type="NCBI Taxonomy" id="1656892"/>
    <lineage>
        <taxon>Bacteria</taxon>
        <taxon>Bacillati</taxon>
        <taxon>Actinomycetota</taxon>
        <taxon>Actinomycetes</taxon>
        <taxon>Nakamurellales</taxon>
        <taxon>Nakamurellaceae</taxon>
        <taxon>Nakamurella</taxon>
    </lineage>
</organism>
<evidence type="ECO:0000256" key="1">
    <source>
        <dbReference type="SAM" id="MobiDB-lite"/>
    </source>
</evidence>
<dbReference type="AlphaFoldDB" id="A0A849A3V5"/>
<name>A0A849A3V5_9ACTN</name>
<sequence>MTDPNYTHISFLLDRSGSMQAIKEDTEAGFDAYIEQQRSQPGRCTVTLAQFDTEYETVSHGVDIAEVDALRLEPRGATALLDSMARLINETGQYLASMPEDQRAGSVVVGIMTDGHENSSVEWTRAAIKKLIESQEADYGWTFSYLGANQDAIEVGTSMGIAAERSLTYGTGDGDAAAAFAAYGASTARLRSSAAAGMTIAESRLQSAFTDEQRAAATAGDSGARAARPSRRAR</sequence>
<dbReference type="EMBL" id="JABEND010000001">
    <property type="protein sequence ID" value="NNG34356.1"/>
    <property type="molecule type" value="Genomic_DNA"/>
</dbReference>
<accession>A0A849A3V5</accession>
<dbReference type="RefSeq" id="WP_171198008.1">
    <property type="nucleotide sequence ID" value="NZ_JABEND010000001.1"/>
</dbReference>
<evidence type="ECO:0000313" key="3">
    <source>
        <dbReference type="Proteomes" id="UP000562984"/>
    </source>
</evidence>
<comment type="caution">
    <text evidence="2">The sequence shown here is derived from an EMBL/GenBank/DDBJ whole genome shotgun (WGS) entry which is preliminary data.</text>
</comment>
<dbReference type="Proteomes" id="UP000562984">
    <property type="component" value="Unassembled WGS sequence"/>
</dbReference>
<dbReference type="Gene3D" id="3.40.50.410">
    <property type="entry name" value="von Willebrand factor, type A domain"/>
    <property type="match status" value="1"/>
</dbReference>
<protein>
    <submittedName>
        <fullName evidence="2">VWA domain-containing protein</fullName>
    </submittedName>
</protein>